<protein>
    <submittedName>
        <fullName evidence="3">Uncharacterized protein</fullName>
    </submittedName>
</protein>
<name>A0A914C3H3_9BILA</name>
<evidence type="ECO:0000256" key="1">
    <source>
        <dbReference type="SAM" id="Coils"/>
    </source>
</evidence>
<dbReference type="AlphaFoldDB" id="A0A914C3H3"/>
<sequence length="153" mass="18213">MPLDPISIEKTRETNSLFDITYGIMIQREIIPVLADNLEERIEELQTNYSAARRDFRTLGRILKRIARMSDDEDELLMRLGQIYDGYEDRLHDIRGEVEDMDNEHHLIQQYLDEEIEEVHVIREHDLKQLLENLDQLSTDINGTIEDIEDERF</sequence>
<reference evidence="3" key="1">
    <citation type="submission" date="2022-11" db="UniProtKB">
        <authorList>
            <consortium name="WormBaseParasite"/>
        </authorList>
    </citation>
    <scope>IDENTIFICATION</scope>
</reference>
<evidence type="ECO:0000313" key="3">
    <source>
        <dbReference type="WBParaSite" id="ACRNAN_Path_195.g687.t1"/>
    </source>
</evidence>
<organism evidence="2 3">
    <name type="scientific">Acrobeloides nanus</name>
    <dbReference type="NCBI Taxonomy" id="290746"/>
    <lineage>
        <taxon>Eukaryota</taxon>
        <taxon>Metazoa</taxon>
        <taxon>Ecdysozoa</taxon>
        <taxon>Nematoda</taxon>
        <taxon>Chromadorea</taxon>
        <taxon>Rhabditida</taxon>
        <taxon>Tylenchina</taxon>
        <taxon>Cephalobomorpha</taxon>
        <taxon>Cephaloboidea</taxon>
        <taxon>Cephalobidae</taxon>
        <taxon>Acrobeloides</taxon>
    </lineage>
</organism>
<evidence type="ECO:0000313" key="2">
    <source>
        <dbReference type="Proteomes" id="UP000887540"/>
    </source>
</evidence>
<feature type="coiled-coil region" evidence="1">
    <location>
        <begin position="84"/>
        <end position="151"/>
    </location>
</feature>
<keyword evidence="2" id="KW-1185">Reference proteome</keyword>
<proteinExistence type="predicted"/>
<keyword evidence="1" id="KW-0175">Coiled coil</keyword>
<dbReference type="WBParaSite" id="ACRNAN_Path_195.g687.t1">
    <property type="protein sequence ID" value="ACRNAN_Path_195.g687.t1"/>
    <property type="gene ID" value="ACRNAN_Path_195.g687"/>
</dbReference>
<dbReference type="Proteomes" id="UP000887540">
    <property type="component" value="Unplaced"/>
</dbReference>
<accession>A0A914C3H3</accession>